<proteinExistence type="predicted"/>
<dbReference type="Proteomes" id="UP001215280">
    <property type="component" value="Unassembled WGS sequence"/>
</dbReference>
<evidence type="ECO:0000313" key="2">
    <source>
        <dbReference type="EMBL" id="KAJ7719886.1"/>
    </source>
</evidence>
<protein>
    <submittedName>
        <fullName evidence="2">Uncharacterized protein</fullName>
    </submittedName>
</protein>
<sequence length="201" mass="22155">MDASAVIKQPANSSQPKIGRAGKHPESAEAPAKYAHTRRLSYGDHANHDLPTSVPRNLEALKSQQGHTGHIQRPKFIARAVVSSPVLEDTSQRLPFAKMHPQSSPGLFPTVPDPNFIIFAHRCMSYGHVNTHRLVDYNFKVAASTFTYRMLPAQLLDLAEALSLPAVLPNLRTIEVPNTLTVGFTERVMQGGASYRLIQEL</sequence>
<name>A0AAD7MJP5_9AGAR</name>
<reference evidence="2" key="1">
    <citation type="submission" date="2023-03" db="EMBL/GenBank/DDBJ databases">
        <title>Massive genome expansion in bonnet fungi (Mycena s.s.) driven by repeated elements and novel gene families across ecological guilds.</title>
        <authorList>
            <consortium name="Lawrence Berkeley National Laboratory"/>
            <person name="Harder C.B."/>
            <person name="Miyauchi S."/>
            <person name="Viragh M."/>
            <person name="Kuo A."/>
            <person name="Thoen E."/>
            <person name="Andreopoulos B."/>
            <person name="Lu D."/>
            <person name="Skrede I."/>
            <person name="Drula E."/>
            <person name="Henrissat B."/>
            <person name="Morin E."/>
            <person name="Kohler A."/>
            <person name="Barry K."/>
            <person name="LaButti K."/>
            <person name="Morin E."/>
            <person name="Salamov A."/>
            <person name="Lipzen A."/>
            <person name="Mereny Z."/>
            <person name="Hegedus B."/>
            <person name="Baldrian P."/>
            <person name="Stursova M."/>
            <person name="Weitz H."/>
            <person name="Taylor A."/>
            <person name="Grigoriev I.V."/>
            <person name="Nagy L.G."/>
            <person name="Martin F."/>
            <person name="Kauserud H."/>
        </authorList>
    </citation>
    <scope>NUCLEOTIDE SEQUENCE</scope>
    <source>
        <strain evidence="2">CBHHK188m</strain>
    </source>
</reference>
<accession>A0AAD7MJP5</accession>
<gene>
    <name evidence="2" type="ORF">DFH07DRAFT_1067829</name>
</gene>
<dbReference type="AlphaFoldDB" id="A0AAD7MJP5"/>
<keyword evidence="3" id="KW-1185">Reference proteome</keyword>
<comment type="caution">
    <text evidence="2">The sequence shown here is derived from an EMBL/GenBank/DDBJ whole genome shotgun (WGS) entry which is preliminary data.</text>
</comment>
<evidence type="ECO:0000256" key="1">
    <source>
        <dbReference type="SAM" id="MobiDB-lite"/>
    </source>
</evidence>
<evidence type="ECO:0000313" key="3">
    <source>
        <dbReference type="Proteomes" id="UP001215280"/>
    </source>
</evidence>
<feature type="region of interest" description="Disordered" evidence="1">
    <location>
        <begin position="1"/>
        <end position="31"/>
    </location>
</feature>
<dbReference type="EMBL" id="JARJLG010000286">
    <property type="protein sequence ID" value="KAJ7719886.1"/>
    <property type="molecule type" value="Genomic_DNA"/>
</dbReference>
<organism evidence="2 3">
    <name type="scientific">Mycena maculata</name>
    <dbReference type="NCBI Taxonomy" id="230809"/>
    <lineage>
        <taxon>Eukaryota</taxon>
        <taxon>Fungi</taxon>
        <taxon>Dikarya</taxon>
        <taxon>Basidiomycota</taxon>
        <taxon>Agaricomycotina</taxon>
        <taxon>Agaricomycetes</taxon>
        <taxon>Agaricomycetidae</taxon>
        <taxon>Agaricales</taxon>
        <taxon>Marasmiineae</taxon>
        <taxon>Mycenaceae</taxon>
        <taxon>Mycena</taxon>
    </lineage>
</organism>